<dbReference type="PANTHER" id="PTHR38039:SF1">
    <property type="entry name" value="TOXIN YOEB"/>
    <property type="match status" value="1"/>
</dbReference>
<evidence type="ECO:0000256" key="5">
    <source>
        <dbReference type="ARBA" id="ARBA00022801"/>
    </source>
</evidence>
<dbReference type="Pfam" id="PF06769">
    <property type="entry name" value="YoeB_toxin"/>
    <property type="match status" value="1"/>
</dbReference>
<evidence type="ECO:0000256" key="6">
    <source>
        <dbReference type="ARBA" id="ARBA00030388"/>
    </source>
</evidence>
<dbReference type="InterPro" id="IPR035093">
    <property type="entry name" value="RelE/ParE_toxin_dom_sf"/>
</dbReference>
<dbReference type="Gene3D" id="3.30.2310.20">
    <property type="entry name" value="RelE-like"/>
    <property type="match status" value="1"/>
</dbReference>
<evidence type="ECO:0000313" key="8">
    <source>
        <dbReference type="Proteomes" id="UP000245618"/>
    </source>
</evidence>
<dbReference type="GO" id="GO:0004519">
    <property type="term" value="F:endonuclease activity"/>
    <property type="evidence" value="ECO:0007669"/>
    <property type="project" value="UniProtKB-KW"/>
</dbReference>
<evidence type="ECO:0000256" key="4">
    <source>
        <dbReference type="ARBA" id="ARBA00022759"/>
    </source>
</evidence>
<dbReference type="GO" id="GO:0006401">
    <property type="term" value="P:RNA catabolic process"/>
    <property type="evidence" value="ECO:0007669"/>
    <property type="project" value="InterPro"/>
</dbReference>
<dbReference type="AlphaFoldDB" id="A0A2U1JXH3"/>
<gene>
    <name evidence="7" type="ORF">DB891_08165</name>
</gene>
<comment type="similarity">
    <text evidence="1">Belongs to the YoeB family.</text>
</comment>
<comment type="caution">
    <text evidence="7">The sequence shown here is derived from an EMBL/GenBank/DDBJ whole genome shotgun (WGS) entry which is preliminary data.</text>
</comment>
<evidence type="ECO:0000256" key="1">
    <source>
        <dbReference type="ARBA" id="ARBA00008172"/>
    </source>
</evidence>
<organism evidence="7 8">
    <name type="scientific">Flavobacterium laiguense</name>
    <dbReference type="NCBI Taxonomy" id="2169409"/>
    <lineage>
        <taxon>Bacteria</taxon>
        <taxon>Pseudomonadati</taxon>
        <taxon>Bacteroidota</taxon>
        <taxon>Flavobacteriia</taxon>
        <taxon>Flavobacteriales</taxon>
        <taxon>Flavobacteriaceae</taxon>
        <taxon>Flavobacterium</taxon>
    </lineage>
</organism>
<keyword evidence="8" id="KW-1185">Reference proteome</keyword>
<evidence type="ECO:0000313" key="7">
    <source>
        <dbReference type="EMBL" id="PWA09644.1"/>
    </source>
</evidence>
<keyword evidence="3" id="KW-0540">Nuclease</keyword>
<sequence length="93" mass="11175">MGKFRIEIKEIAEKHIIQHYKSDDKKSIKNIERILLELSETPFEGIGNPEPLKYELKGFWYKRINQKDRMVYYFENETVTIYIVSAMGHYSDK</sequence>
<dbReference type="OrthoDB" id="9801102at2"/>
<dbReference type="InterPro" id="IPR009614">
    <property type="entry name" value="YoeB_toxin"/>
</dbReference>
<dbReference type="Proteomes" id="UP000245618">
    <property type="component" value="Unassembled WGS sequence"/>
</dbReference>
<keyword evidence="2" id="KW-1277">Toxin-antitoxin system</keyword>
<dbReference type="PANTHER" id="PTHR38039">
    <property type="entry name" value="TOXIN YOEB"/>
    <property type="match status" value="1"/>
</dbReference>
<keyword evidence="4" id="KW-0255">Endonuclease</keyword>
<dbReference type="GO" id="GO:0016787">
    <property type="term" value="F:hydrolase activity"/>
    <property type="evidence" value="ECO:0007669"/>
    <property type="project" value="UniProtKB-KW"/>
</dbReference>
<keyword evidence="5" id="KW-0378">Hydrolase</keyword>
<dbReference type="SUPFAM" id="SSF143011">
    <property type="entry name" value="RelE-like"/>
    <property type="match status" value="1"/>
</dbReference>
<proteinExistence type="inferred from homology"/>
<accession>A0A2U1JXH3</accession>
<reference evidence="7 8" key="1">
    <citation type="submission" date="2018-04" db="EMBL/GenBank/DDBJ databases">
        <title>Flavobacterium sp. nov., isolated from glacier ice.</title>
        <authorList>
            <person name="Liu Q."/>
            <person name="Xin Y.-H."/>
        </authorList>
    </citation>
    <scope>NUCLEOTIDE SEQUENCE [LARGE SCALE GENOMIC DNA]</scope>
    <source>
        <strain evidence="7 8">LB2P30</strain>
    </source>
</reference>
<evidence type="ECO:0000256" key="3">
    <source>
        <dbReference type="ARBA" id="ARBA00022722"/>
    </source>
</evidence>
<dbReference type="NCBIfam" id="TIGR02116">
    <property type="entry name" value="toxin_Txe_YoeB"/>
    <property type="match status" value="1"/>
</dbReference>
<name>A0A2U1JXH3_9FLAO</name>
<protein>
    <recommendedName>
        <fullName evidence="6">Putative mRNA interferase YoeB</fullName>
    </recommendedName>
</protein>
<dbReference type="RefSeq" id="WP_116762380.1">
    <property type="nucleotide sequence ID" value="NZ_QCZH01000006.1"/>
</dbReference>
<evidence type="ECO:0000256" key="2">
    <source>
        <dbReference type="ARBA" id="ARBA00022649"/>
    </source>
</evidence>
<dbReference type="EMBL" id="QCZH01000006">
    <property type="protein sequence ID" value="PWA09644.1"/>
    <property type="molecule type" value="Genomic_DNA"/>
</dbReference>